<keyword evidence="2" id="KW-1133">Transmembrane helix</keyword>
<dbReference type="GeneID" id="37023603"/>
<evidence type="ECO:0000256" key="2">
    <source>
        <dbReference type="SAM" id="Phobius"/>
    </source>
</evidence>
<evidence type="ECO:0000313" key="4">
    <source>
        <dbReference type="EMBL" id="PWN33703.1"/>
    </source>
</evidence>
<keyword evidence="5" id="KW-1185">Reference proteome</keyword>
<dbReference type="AlphaFoldDB" id="A0A316VBS1"/>
<sequence length="187" mass="18698">MFAKSYPNTFISILLTISALIIGSLATKSTPAPSPAPVVYAVPQPSLQTDSLASSIDSVPISGQCIISILHNSETGGPVVPVSQESNSFKDCGVSPSFITSTTTTTGSTSTVTTTSTMGGSLSSDTASPLPPSDFSSSASIVSSTSSAATSAPAGSNAGSPQFSSIQSFAISIVILPCILAFALQLL</sequence>
<dbReference type="RefSeq" id="XP_025354005.1">
    <property type="nucleotide sequence ID" value="XM_025501822.1"/>
</dbReference>
<gene>
    <name evidence="4" type="ORF">FA14DRAFT_190831</name>
</gene>
<evidence type="ECO:0000256" key="1">
    <source>
        <dbReference type="SAM" id="MobiDB-lite"/>
    </source>
</evidence>
<dbReference type="EMBL" id="KZ819604">
    <property type="protein sequence ID" value="PWN33703.1"/>
    <property type="molecule type" value="Genomic_DNA"/>
</dbReference>
<feature type="transmembrane region" description="Helical" evidence="2">
    <location>
        <begin position="166"/>
        <end position="184"/>
    </location>
</feature>
<feature type="signal peptide" evidence="3">
    <location>
        <begin position="1"/>
        <end position="26"/>
    </location>
</feature>
<feature type="chain" id="PRO_5016370392" evidence="3">
    <location>
        <begin position="27"/>
        <end position="187"/>
    </location>
</feature>
<keyword evidence="2" id="KW-0472">Membrane</keyword>
<accession>A0A316VBS1</accession>
<feature type="region of interest" description="Disordered" evidence="1">
    <location>
        <begin position="103"/>
        <end position="131"/>
    </location>
</feature>
<proteinExistence type="predicted"/>
<protein>
    <submittedName>
        <fullName evidence="4">Uncharacterized protein</fullName>
    </submittedName>
</protein>
<name>A0A316VBS1_9BASI</name>
<dbReference type="Proteomes" id="UP000245771">
    <property type="component" value="Unassembled WGS sequence"/>
</dbReference>
<keyword evidence="2" id="KW-0812">Transmembrane</keyword>
<organism evidence="4 5">
    <name type="scientific">Meira miltonrushii</name>
    <dbReference type="NCBI Taxonomy" id="1280837"/>
    <lineage>
        <taxon>Eukaryota</taxon>
        <taxon>Fungi</taxon>
        <taxon>Dikarya</taxon>
        <taxon>Basidiomycota</taxon>
        <taxon>Ustilaginomycotina</taxon>
        <taxon>Exobasidiomycetes</taxon>
        <taxon>Exobasidiales</taxon>
        <taxon>Brachybasidiaceae</taxon>
        <taxon>Meira</taxon>
    </lineage>
</organism>
<keyword evidence="3" id="KW-0732">Signal</keyword>
<evidence type="ECO:0000313" key="5">
    <source>
        <dbReference type="Proteomes" id="UP000245771"/>
    </source>
</evidence>
<reference evidence="4 5" key="1">
    <citation type="journal article" date="2018" name="Mol. Biol. Evol.">
        <title>Broad Genomic Sampling Reveals a Smut Pathogenic Ancestry of the Fungal Clade Ustilaginomycotina.</title>
        <authorList>
            <person name="Kijpornyongpan T."/>
            <person name="Mondo S.J."/>
            <person name="Barry K."/>
            <person name="Sandor L."/>
            <person name="Lee J."/>
            <person name="Lipzen A."/>
            <person name="Pangilinan J."/>
            <person name="LaButti K."/>
            <person name="Hainaut M."/>
            <person name="Henrissat B."/>
            <person name="Grigoriev I.V."/>
            <person name="Spatafora J.W."/>
            <person name="Aime M.C."/>
        </authorList>
    </citation>
    <scope>NUCLEOTIDE SEQUENCE [LARGE SCALE GENOMIC DNA]</scope>
    <source>
        <strain evidence="4 5">MCA 3882</strain>
    </source>
</reference>
<dbReference type="InParanoid" id="A0A316VBS1"/>
<evidence type="ECO:0000256" key="3">
    <source>
        <dbReference type="SAM" id="SignalP"/>
    </source>
</evidence>